<proteinExistence type="predicted"/>
<sequence length="48" mass="5296">MPISYYIIKDGMGVGHLYEIGDDGLMNELHGKDLLNAMDFLLAQGVRA</sequence>
<name>A0A0W8F7Q7_9ZZZZ</name>
<reference evidence="1" key="1">
    <citation type="journal article" date="2015" name="Proc. Natl. Acad. Sci. U.S.A.">
        <title>Networks of energetic and metabolic interactions define dynamics in microbial communities.</title>
        <authorList>
            <person name="Embree M."/>
            <person name="Liu J.K."/>
            <person name="Al-Bassam M.M."/>
            <person name="Zengler K."/>
        </authorList>
    </citation>
    <scope>NUCLEOTIDE SEQUENCE</scope>
</reference>
<accession>A0A0W8F7Q7</accession>
<dbReference type="AlphaFoldDB" id="A0A0W8F7Q7"/>
<gene>
    <name evidence="1" type="ORF">ASZ90_013438</name>
</gene>
<evidence type="ECO:0000313" key="1">
    <source>
        <dbReference type="EMBL" id="KUG16876.1"/>
    </source>
</evidence>
<organism evidence="1">
    <name type="scientific">hydrocarbon metagenome</name>
    <dbReference type="NCBI Taxonomy" id="938273"/>
    <lineage>
        <taxon>unclassified sequences</taxon>
        <taxon>metagenomes</taxon>
        <taxon>ecological metagenomes</taxon>
    </lineage>
</organism>
<protein>
    <submittedName>
        <fullName evidence="1">Uncharacterized protein</fullName>
    </submittedName>
</protein>
<dbReference type="EMBL" id="LNQE01001476">
    <property type="protein sequence ID" value="KUG16876.1"/>
    <property type="molecule type" value="Genomic_DNA"/>
</dbReference>
<comment type="caution">
    <text evidence="1">The sequence shown here is derived from an EMBL/GenBank/DDBJ whole genome shotgun (WGS) entry which is preliminary data.</text>
</comment>